<dbReference type="HOGENOM" id="CLU_000445_110_2_0"/>
<dbReference type="AlphaFoldDB" id="A0A081BLF0"/>
<dbReference type="Pfam" id="PF00072">
    <property type="entry name" value="Response_reg"/>
    <property type="match status" value="1"/>
</dbReference>
<dbReference type="Pfam" id="PF00211">
    <property type="entry name" value="Guanylate_cyc"/>
    <property type="match status" value="1"/>
</dbReference>
<dbReference type="GO" id="GO:0000160">
    <property type="term" value="P:phosphorelay signal transduction system"/>
    <property type="evidence" value="ECO:0007669"/>
    <property type="project" value="InterPro"/>
</dbReference>
<sequence>MKPVILCVDDEKIILSSLKEQLKRHFGSLYHIETVESGEEALEVIGEFMERTVELPIVIADQIMPGMKGDELLTAVHLRLPKTLKIMLTGQANADAVGNAVNHARLYRYIAKPWEPTDLSLTITEALRSYFQEKKVEEQNLALQQMNQGLEQLNQAYERFVPKEFLRFLEKQSILDVRLGDQVQQEMTVMFSDIRGFTSLSEKMTPDDNFRFINAYLGQMGPIVREYHGVIDKFLGDGIMAIFQKKADDAVHAAIQMLHTLAGYNQERAKHDRPPVNIGIGINTGTLMLGIIGEQGRMNGTVISDAVNLAARLEGLTKIFGASLLISEHCLDALEHREAYYSRFLGKVQVKGKNTVVSVFEIYNGDAEATIELKLTTKPLFEEGLTHYFAKEFAEAAVLFKNVLKDHPTDKAARLYLERSAQYLVQSVPDAWQGVEAMEYK</sequence>
<evidence type="ECO:0000313" key="5">
    <source>
        <dbReference type="Proteomes" id="UP000030700"/>
    </source>
</evidence>
<dbReference type="GO" id="GO:0006171">
    <property type="term" value="P:cAMP biosynthetic process"/>
    <property type="evidence" value="ECO:0007669"/>
    <property type="project" value="TreeGrafter"/>
</dbReference>
<dbReference type="InterPro" id="IPR011006">
    <property type="entry name" value="CheY-like_superfamily"/>
</dbReference>
<dbReference type="InterPro" id="IPR029787">
    <property type="entry name" value="Nucleotide_cyclase"/>
</dbReference>
<reference evidence="4 5" key="1">
    <citation type="journal article" date="2015" name="PeerJ">
        <title>First genomic representation of candidate bacterial phylum KSB3 points to enhanced environmental sensing as a trigger of wastewater bulking.</title>
        <authorList>
            <person name="Sekiguchi Y."/>
            <person name="Ohashi A."/>
            <person name="Parks D.H."/>
            <person name="Yamauchi T."/>
            <person name="Tyson G.W."/>
            <person name="Hugenholtz P."/>
        </authorList>
    </citation>
    <scope>NUCLEOTIDE SEQUENCE [LARGE SCALE GENOMIC DNA]</scope>
</reference>
<dbReference type="CDD" id="cd07302">
    <property type="entry name" value="CHD"/>
    <property type="match status" value="1"/>
</dbReference>
<dbReference type="SMART" id="SM00044">
    <property type="entry name" value="CYCc"/>
    <property type="match status" value="1"/>
</dbReference>
<protein>
    <submittedName>
        <fullName evidence="4">Putative Adenylate cyclase</fullName>
    </submittedName>
</protein>
<gene>
    <name evidence="4" type="ORF">U14_02459</name>
</gene>
<dbReference type="PROSITE" id="PS50125">
    <property type="entry name" value="GUANYLATE_CYCLASE_2"/>
    <property type="match status" value="1"/>
</dbReference>
<keyword evidence="1" id="KW-0597">Phosphoprotein</keyword>
<dbReference type="SUPFAM" id="SSF52172">
    <property type="entry name" value="CheY-like"/>
    <property type="match status" value="1"/>
</dbReference>
<dbReference type="PROSITE" id="PS50110">
    <property type="entry name" value="RESPONSE_REGULATORY"/>
    <property type="match status" value="1"/>
</dbReference>
<dbReference type="EMBL" id="DF820457">
    <property type="protein sequence ID" value="GAK51216.1"/>
    <property type="molecule type" value="Genomic_DNA"/>
</dbReference>
<dbReference type="Gene3D" id="3.40.50.2300">
    <property type="match status" value="1"/>
</dbReference>
<dbReference type="Proteomes" id="UP000030700">
    <property type="component" value="Unassembled WGS sequence"/>
</dbReference>
<dbReference type="SMART" id="SM00448">
    <property type="entry name" value="REC"/>
    <property type="match status" value="1"/>
</dbReference>
<dbReference type="Gene3D" id="3.30.70.1230">
    <property type="entry name" value="Nucleotide cyclase"/>
    <property type="match status" value="1"/>
</dbReference>
<accession>A0A081BLF0</accession>
<dbReference type="SUPFAM" id="SSF55073">
    <property type="entry name" value="Nucleotide cyclase"/>
    <property type="match status" value="1"/>
</dbReference>
<dbReference type="STRING" id="1499966.U14_02459"/>
<feature type="domain" description="Guanylate cyclase" evidence="3">
    <location>
        <begin position="188"/>
        <end position="314"/>
    </location>
</feature>
<name>A0A081BLF0_9BACT</name>
<evidence type="ECO:0000256" key="1">
    <source>
        <dbReference type="PROSITE-ProRule" id="PRU00169"/>
    </source>
</evidence>
<evidence type="ECO:0000259" key="2">
    <source>
        <dbReference type="PROSITE" id="PS50110"/>
    </source>
</evidence>
<dbReference type="InterPro" id="IPR001789">
    <property type="entry name" value="Sig_transdc_resp-reg_receiver"/>
</dbReference>
<evidence type="ECO:0000259" key="3">
    <source>
        <dbReference type="PROSITE" id="PS50125"/>
    </source>
</evidence>
<proteinExistence type="predicted"/>
<dbReference type="PANTHER" id="PTHR43081:SF1">
    <property type="entry name" value="ADENYLATE CYCLASE, TERMINAL-DIFFERENTIATION SPECIFIC"/>
    <property type="match status" value="1"/>
</dbReference>
<dbReference type="InterPro" id="IPR001054">
    <property type="entry name" value="A/G_cyclase"/>
</dbReference>
<feature type="modified residue" description="4-aspartylphosphate" evidence="1">
    <location>
        <position position="61"/>
    </location>
</feature>
<dbReference type="PANTHER" id="PTHR43081">
    <property type="entry name" value="ADENYLATE CYCLASE, TERMINAL-DIFFERENTIATION SPECIFIC-RELATED"/>
    <property type="match status" value="1"/>
</dbReference>
<dbReference type="InterPro" id="IPR050697">
    <property type="entry name" value="Adenylyl/Guanylyl_Cyclase_3/4"/>
</dbReference>
<evidence type="ECO:0000313" key="4">
    <source>
        <dbReference type="EMBL" id="GAK51216.1"/>
    </source>
</evidence>
<feature type="domain" description="Response regulatory" evidence="2">
    <location>
        <begin position="4"/>
        <end position="127"/>
    </location>
</feature>
<dbReference type="GO" id="GO:0004016">
    <property type="term" value="F:adenylate cyclase activity"/>
    <property type="evidence" value="ECO:0007669"/>
    <property type="project" value="UniProtKB-ARBA"/>
</dbReference>
<keyword evidence="5" id="KW-1185">Reference proteome</keyword>
<organism evidence="4 5">
    <name type="scientific">Candidatus Moduliflexus flocculans</name>
    <dbReference type="NCBI Taxonomy" id="1499966"/>
    <lineage>
        <taxon>Bacteria</taxon>
        <taxon>Candidatus Moduliflexota</taxon>
        <taxon>Candidatus Moduliflexia</taxon>
        <taxon>Candidatus Moduliflexales</taxon>
        <taxon>Candidatus Moduliflexaceae</taxon>
    </lineage>
</organism>